<keyword evidence="4" id="KW-1185">Reference proteome</keyword>
<dbReference type="SUPFAM" id="SSF53300">
    <property type="entry name" value="vWA-like"/>
    <property type="match status" value="1"/>
</dbReference>
<feature type="domain" description="VWFA" evidence="2">
    <location>
        <begin position="48"/>
        <end position="91"/>
    </location>
</feature>
<organism evidence="5">
    <name type="scientific">Onchocerca flexuosa</name>
    <dbReference type="NCBI Taxonomy" id="387005"/>
    <lineage>
        <taxon>Eukaryota</taxon>
        <taxon>Metazoa</taxon>
        <taxon>Ecdysozoa</taxon>
        <taxon>Nematoda</taxon>
        <taxon>Chromadorea</taxon>
        <taxon>Rhabditida</taxon>
        <taxon>Spirurina</taxon>
        <taxon>Spiruromorpha</taxon>
        <taxon>Filarioidea</taxon>
        <taxon>Onchocercidae</taxon>
        <taxon>Onchocerca</taxon>
    </lineage>
</organism>
<dbReference type="Gene3D" id="3.40.50.410">
    <property type="entry name" value="von Willebrand factor, type A domain"/>
    <property type="match status" value="1"/>
</dbReference>
<dbReference type="Proteomes" id="UP000267606">
    <property type="component" value="Unassembled WGS sequence"/>
</dbReference>
<dbReference type="AlphaFoldDB" id="A0A183H6G8"/>
<feature type="signal peptide" evidence="1">
    <location>
        <begin position="1"/>
        <end position="16"/>
    </location>
</feature>
<dbReference type="WBParaSite" id="OFLC_0000307801-mRNA-1">
    <property type="protein sequence ID" value="OFLC_0000307801-mRNA-1"/>
    <property type="gene ID" value="OFLC_0000307801"/>
</dbReference>
<dbReference type="InterPro" id="IPR036465">
    <property type="entry name" value="vWFA_dom_sf"/>
</dbReference>
<reference evidence="3 4" key="2">
    <citation type="submission" date="2018-11" db="EMBL/GenBank/DDBJ databases">
        <authorList>
            <consortium name="Pathogen Informatics"/>
        </authorList>
    </citation>
    <scope>NUCLEOTIDE SEQUENCE [LARGE SCALE GENOMIC DNA]</scope>
</reference>
<accession>A0A183H6G8</accession>
<feature type="chain" id="PRO_5044552398" evidence="1">
    <location>
        <begin position="17"/>
        <end position="111"/>
    </location>
</feature>
<dbReference type="EMBL" id="UZAJ01001948">
    <property type="protein sequence ID" value="VDO35199.1"/>
    <property type="molecule type" value="Genomic_DNA"/>
</dbReference>
<reference evidence="5" key="1">
    <citation type="submission" date="2016-06" db="UniProtKB">
        <authorList>
            <consortium name="WormBaseParasite"/>
        </authorList>
    </citation>
    <scope>IDENTIFICATION</scope>
</reference>
<evidence type="ECO:0000313" key="4">
    <source>
        <dbReference type="Proteomes" id="UP000267606"/>
    </source>
</evidence>
<sequence length="111" mass="12878">MQLILIFYQLIVVTTAIKVIDNGLAPPEIVHSPILTKPRCIVKAEPLDLVFLLDSSGSLKNKFQDEINIIRRIVNHVTIGEFATRVMLIQFRCFRYSKYSYLKNSLIFYIF</sequence>
<name>A0A183H6G8_9BILA</name>
<dbReference type="PROSITE" id="PS50234">
    <property type="entry name" value="VWFA"/>
    <property type="match status" value="1"/>
</dbReference>
<dbReference type="STRING" id="387005.A0A183H6G8"/>
<gene>
    <name evidence="3" type="ORF">OFLC_LOCUS3079</name>
</gene>
<evidence type="ECO:0000313" key="3">
    <source>
        <dbReference type="EMBL" id="VDO35199.1"/>
    </source>
</evidence>
<dbReference type="InterPro" id="IPR002035">
    <property type="entry name" value="VWF_A"/>
</dbReference>
<evidence type="ECO:0000259" key="2">
    <source>
        <dbReference type="PROSITE" id="PS50234"/>
    </source>
</evidence>
<evidence type="ECO:0000313" key="5">
    <source>
        <dbReference type="WBParaSite" id="OFLC_0000307801-mRNA-1"/>
    </source>
</evidence>
<keyword evidence="1" id="KW-0732">Signal</keyword>
<protein>
    <submittedName>
        <fullName evidence="5">VWFA domain-containing protein</fullName>
    </submittedName>
</protein>
<proteinExistence type="predicted"/>
<dbReference type="Pfam" id="PF00092">
    <property type="entry name" value="VWA"/>
    <property type="match status" value="1"/>
</dbReference>
<evidence type="ECO:0000256" key="1">
    <source>
        <dbReference type="SAM" id="SignalP"/>
    </source>
</evidence>